<comment type="caution">
    <text evidence="1">The sequence shown here is derived from an EMBL/GenBank/DDBJ whole genome shotgun (WGS) entry which is preliminary data.</text>
</comment>
<accession>A0ABV7I2J0</accession>
<dbReference type="SUPFAM" id="SSF53756">
    <property type="entry name" value="UDP-Glycosyltransferase/glycogen phosphorylase"/>
    <property type="match status" value="1"/>
</dbReference>
<gene>
    <name evidence="1" type="ORF">ACFOHV_16335</name>
</gene>
<dbReference type="CDD" id="cd00761">
    <property type="entry name" value="Glyco_tranf_GTA_type"/>
    <property type="match status" value="1"/>
</dbReference>
<dbReference type="InterPro" id="IPR043148">
    <property type="entry name" value="TagF_C"/>
</dbReference>
<name>A0ABV7I2J0_9HYPH</name>
<keyword evidence="2" id="KW-1185">Reference proteome</keyword>
<dbReference type="SUPFAM" id="SSF53448">
    <property type="entry name" value="Nucleotide-diphospho-sugar transferases"/>
    <property type="match status" value="1"/>
</dbReference>
<dbReference type="Proteomes" id="UP001595647">
    <property type="component" value="Unassembled WGS sequence"/>
</dbReference>
<dbReference type="InterPro" id="IPR029044">
    <property type="entry name" value="Nucleotide-diphossugar_trans"/>
</dbReference>
<dbReference type="Gene3D" id="3.90.550.10">
    <property type="entry name" value="Spore Coat Polysaccharide Biosynthesis Protein SpsA, Chain A"/>
    <property type="match status" value="1"/>
</dbReference>
<evidence type="ECO:0000313" key="2">
    <source>
        <dbReference type="Proteomes" id="UP001595647"/>
    </source>
</evidence>
<organism evidence="1 2">
    <name type="scientific">Ciceribacter thiooxidans</name>
    <dbReference type="NCBI Taxonomy" id="1969821"/>
    <lineage>
        <taxon>Bacteria</taxon>
        <taxon>Pseudomonadati</taxon>
        <taxon>Pseudomonadota</taxon>
        <taxon>Alphaproteobacteria</taxon>
        <taxon>Hyphomicrobiales</taxon>
        <taxon>Rhizobiaceae</taxon>
        <taxon>Ciceribacter</taxon>
    </lineage>
</organism>
<dbReference type="Pfam" id="PF05159">
    <property type="entry name" value="Capsule_synth"/>
    <property type="match status" value="1"/>
</dbReference>
<evidence type="ECO:0000313" key="1">
    <source>
        <dbReference type="EMBL" id="MFC3164848.1"/>
    </source>
</evidence>
<reference evidence="2" key="1">
    <citation type="journal article" date="2019" name="Int. J. Syst. Evol. Microbiol.">
        <title>The Global Catalogue of Microorganisms (GCM) 10K type strain sequencing project: providing services to taxonomists for standard genome sequencing and annotation.</title>
        <authorList>
            <consortium name="The Broad Institute Genomics Platform"/>
            <consortium name="The Broad Institute Genome Sequencing Center for Infectious Disease"/>
            <person name="Wu L."/>
            <person name="Ma J."/>
        </authorList>
    </citation>
    <scope>NUCLEOTIDE SEQUENCE [LARGE SCALE GENOMIC DNA]</scope>
    <source>
        <strain evidence="2">KCTC 52231</strain>
    </source>
</reference>
<dbReference type="RefSeq" id="WP_182307940.1">
    <property type="nucleotide sequence ID" value="NZ_CP059897.1"/>
</dbReference>
<dbReference type="Gene3D" id="3.40.50.12580">
    <property type="match status" value="1"/>
</dbReference>
<proteinExistence type="predicted"/>
<evidence type="ECO:0008006" key="3">
    <source>
        <dbReference type="Google" id="ProtNLM"/>
    </source>
</evidence>
<protein>
    <recommendedName>
        <fullName evidence="3">Capsular polysaccharide export protein</fullName>
    </recommendedName>
</protein>
<sequence length="726" mass="83166">MMYKEKISVLIRFHDLNHLEQLSICLLTLAGQTFRDVEPVLLTQRFSSDEIAEVQALLEQFSWSGHVNPRVLNLDLSEPEDLRSHLLNLGIRETSDSRFFAVLDYDDFCGQHHYERLIDSLRESQAAISYSGMILVEQATSRTYNYTVNKKFFVKEHVRLQSLFENPQFQMGCFVVDRSKVDNNDLHFDESIVYEEDYNFHLRISLQYPSSFSVVAERVPALMRTVRKDGTNSIVSDYDEPELAAKKLALRREGRRANGRLKNSLFRKEFDPFVLFWTEPFPIRGGTAYSWVVYSFGIGMSNLPKQNQYGHLRVTYSQRYKPLVTSFSRTNWAFEQNSSLVSRIESFVDGDDLAEWDGTGVALWTDLMRGRGAIYELERELLDRAYDTFQFRTVLTWGVNGAVARYCSDNDLNHVSLELGPTRIPFLETGHCDPFGVNAACVMSKLPEGFVLPELETERWLDQFVARCGVDVPPMPDLYRNVRADARKIALLPLQLADDANFLLHADRYTSFADFLSDVVPPLIESGWTCIIRPHPGAERAAYVRADHQKCREWQLSQDQEKVIWFDERIGPSQQIGLLKHADAVVSVNSSMAFEAMLMGTPVVLMGRSSFDLPGHTAKLEDLVEHRDLTDLLLLQRRLVAFNLFHHLVPVGELFSPSQLMRRLDEAEQIREAYTARGSQGLAEYLTRNVRTRLTDYFTMGLSPTRVSPVDMMAKATLFAKSPPRL</sequence>
<dbReference type="InterPro" id="IPR007833">
    <property type="entry name" value="Capsule_polysaccharide_synth"/>
</dbReference>
<dbReference type="EMBL" id="JBHRTG010000019">
    <property type="protein sequence ID" value="MFC3164848.1"/>
    <property type="molecule type" value="Genomic_DNA"/>
</dbReference>